<reference evidence="1" key="1">
    <citation type="submission" date="2021-05" db="EMBL/GenBank/DDBJ databases">
        <authorList>
            <person name="Alioto T."/>
            <person name="Alioto T."/>
            <person name="Gomez Garrido J."/>
        </authorList>
    </citation>
    <scope>NUCLEOTIDE SEQUENCE</scope>
</reference>
<sequence>MCGGVWQRWPPTSCFDICARQKITKIVVKNTLNFAYLTRNRPTENSPVPTCSNISHLNPVCNKKTSYKPVLLAHRKLAKKPQSLLAHSRSSLAARCSMKHNHCF</sequence>
<name>A0A8D8C4N8_CULPI</name>
<dbReference type="EMBL" id="HBUE01102426">
    <property type="protein sequence ID" value="CAG6486019.1"/>
    <property type="molecule type" value="Transcribed_RNA"/>
</dbReference>
<evidence type="ECO:0000313" key="1">
    <source>
        <dbReference type="EMBL" id="CAG6486019.1"/>
    </source>
</evidence>
<dbReference type="AlphaFoldDB" id="A0A8D8C4N8"/>
<organism evidence="1">
    <name type="scientific">Culex pipiens</name>
    <name type="common">House mosquito</name>
    <dbReference type="NCBI Taxonomy" id="7175"/>
    <lineage>
        <taxon>Eukaryota</taxon>
        <taxon>Metazoa</taxon>
        <taxon>Ecdysozoa</taxon>
        <taxon>Arthropoda</taxon>
        <taxon>Hexapoda</taxon>
        <taxon>Insecta</taxon>
        <taxon>Pterygota</taxon>
        <taxon>Neoptera</taxon>
        <taxon>Endopterygota</taxon>
        <taxon>Diptera</taxon>
        <taxon>Nematocera</taxon>
        <taxon>Culicoidea</taxon>
        <taxon>Culicidae</taxon>
        <taxon>Culicinae</taxon>
        <taxon>Culicini</taxon>
        <taxon>Culex</taxon>
        <taxon>Culex</taxon>
    </lineage>
</organism>
<proteinExistence type="predicted"/>
<dbReference type="EMBL" id="HBUE01102420">
    <property type="protein sequence ID" value="CAG6486016.1"/>
    <property type="molecule type" value="Transcribed_RNA"/>
</dbReference>
<accession>A0A8D8C4N8</accession>
<protein>
    <submittedName>
        <fullName evidence="1">(northern house mosquito) hypothetical protein</fullName>
    </submittedName>
</protein>
<dbReference type="EMBL" id="HBUE01102422">
    <property type="protein sequence ID" value="CAG6486017.1"/>
    <property type="molecule type" value="Transcribed_RNA"/>
</dbReference>
<dbReference type="EMBL" id="HBUE01102425">
    <property type="protein sequence ID" value="CAG6486018.1"/>
    <property type="molecule type" value="Transcribed_RNA"/>
</dbReference>